<accession>A0A0B2SAS0</accession>
<reference evidence="2" key="1">
    <citation type="submission" date="2014-07" db="EMBL/GenBank/DDBJ databases">
        <title>Identification of a novel salt tolerance gene in wild soybean by whole-genome sequencing.</title>
        <authorList>
            <person name="Lam H.-M."/>
            <person name="Qi X."/>
            <person name="Li M.-W."/>
            <person name="Liu X."/>
            <person name="Xie M."/>
            <person name="Ni M."/>
            <person name="Xu X."/>
        </authorList>
    </citation>
    <scope>NUCLEOTIDE SEQUENCE [LARGE SCALE GENOMIC DNA]</scope>
    <source>
        <tissue evidence="2">Root</tissue>
    </source>
</reference>
<dbReference type="EMBL" id="KN643552">
    <property type="protein sequence ID" value="KHN43851.1"/>
    <property type="molecule type" value="Genomic_DNA"/>
</dbReference>
<feature type="coiled-coil region" evidence="1">
    <location>
        <begin position="133"/>
        <end position="160"/>
    </location>
</feature>
<dbReference type="GO" id="GO:0005543">
    <property type="term" value="F:phospholipid binding"/>
    <property type="evidence" value="ECO:0007669"/>
    <property type="project" value="TreeGrafter"/>
</dbReference>
<dbReference type="GO" id="GO:0044613">
    <property type="term" value="C:nuclear pore central transport channel"/>
    <property type="evidence" value="ECO:0007669"/>
    <property type="project" value="TreeGrafter"/>
</dbReference>
<dbReference type="PANTHER" id="PTHR12084">
    <property type="entry name" value="NUCLEAR PORE GLYCOPROTEIN P62-RELATED"/>
    <property type="match status" value="1"/>
</dbReference>
<keyword evidence="1" id="KW-0175">Coiled coil</keyword>
<organism evidence="2">
    <name type="scientific">Glycine soja</name>
    <name type="common">Wild soybean</name>
    <dbReference type="NCBI Taxonomy" id="3848"/>
    <lineage>
        <taxon>Eukaryota</taxon>
        <taxon>Viridiplantae</taxon>
        <taxon>Streptophyta</taxon>
        <taxon>Embryophyta</taxon>
        <taxon>Tracheophyta</taxon>
        <taxon>Spermatophyta</taxon>
        <taxon>Magnoliopsida</taxon>
        <taxon>eudicotyledons</taxon>
        <taxon>Gunneridae</taxon>
        <taxon>Pentapetalae</taxon>
        <taxon>rosids</taxon>
        <taxon>fabids</taxon>
        <taxon>Fabales</taxon>
        <taxon>Fabaceae</taxon>
        <taxon>Papilionoideae</taxon>
        <taxon>50 kb inversion clade</taxon>
        <taxon>NPAAA clade</taxon>
        <taxon>indigoferoid/millettioid clade</taxon>
        <taxon>Phaseoleae</taxon>
        <taxon>Glycine</taxon>
        <taxon>Glycine subgen. Soja</taxon>
    </lineage>
</organism>
<evidence type="ECO:0000313" key="2">
    <source>
        <dbReference type="EMBL" id="KHN43851.1"/>
    </source>
</evidence>
<gene>
    <name evidence="2" type="ORF">glysoja_043520</name>
</gene>
<dbReference type="GO" id="GO:0017056">
    <property type="term" value="F:structural constituent of nuclear pore"/>
    <property type="evidence" value="ECO:0007669"/>
    <property type="project" value="InterPro"/>
</dbReference>
<dbReference type="InterPro" id="IPR026010">
    <property type="entry name" value="NSP1/NUP62"/>
</dbReference>
<dbReference type="Proteomes" id="UP000053555">
    <property type="component" value="Unassembled WGS sequence"/>
</dbReference>
<dbReference type="GO" id="GO:0006606">
    <property type="term" value="P:protein import into nucleus"/>
    <property type="evidence" value="ECO:0007669"/>
    <property type="project" value="TreeGrafter"/>
</dbReference>
<proteinExistence type="predicted"/>
<dbReference type="GO" id="GO:0006405">
    <property type="term" value="P:RNA export from nucleus"/>
    <property type="evidence" value="ECO:0007669"/>
    <property type="project" value="TreeGrafter"/>
</dbReference>
<name>A0A0B2SAS0_GLYSO</name>
<evidence type="ECO:0000256" key="1">
    <source>
        <dbReference type="SAM" id="Coils"/>
    </source>
</evidence>
<sequence length="228" mass="25651">MVHRGHLEAEGEKTSVMLAGDASRIMCVNFMCQGPARGRVRQLVGHMDNVAVFSNGNGEPGIRYEGWKYGQMRRHVSEQLGAQKLFDDHISSLFIMEKSELVDKALQSMEEEAECIYKDERGLLHDDEAASTRDAMYEQSELIERELEQMTEQIKSVIQSLNSNQGGEHDTLDGMTPLDAVVRILNNQLTSLMWIDEKAEEFSSRIQKLANPGSATDRELTGLGIWMS</sequence>
<dbReference type="PANTHER" id="PTHR12084:SF0">
    <property type="entry name" value="NUCLEAR PORE GLYCOPROTEIN P62"/>
    <property type="match status" value="1"/>
</dbReference>
<dbReference type="AlphaFoldDB" id="A0A0B2SAS0"/>
<protein>
    <submittedName>
        <fullName evidence="2">Nuclear pore glycoprotein p62</fullName>
    </submittedName>
</protein>